<sequence length="172" mass="18516">MSASRLVTGLAAVTLLGGVGIAPTAAADEKDWGVNISGTWRVFSDGEWARTNEVKIKQQSVLETWTVDVACVSPLECTGEVTSSLGWTGSARLDGYWYIEHDIPNWMPCPNGTFATGHQKFILTGVDPSTQRTKSRDITTFLARNVTKSDSGACGVNLSKVIELPARLDKIA</sequence>
<accession>A0ABT4HHY9</accession>
<name>A0ABT4HHY9_MYCIR</name>
<evidence type="ECO:0000256" key="1">
    <source>
        <dbReference type="SAM" id="SignalP"/>
    </source>
</evidence>
<evidence type="ECO:0000313" key="2">
    <source>
        <dbReference type="EMBL" id="MCZ0729807.1"/>
    </source>
</evidence>
<reference evidence="2" key="1">
    <citation type="submission" date="2022-12" db="EMBL/GenBank/DDBJ databases">
        <title>Whole genome sequence of Mycolicibacterium iranicum strain SBH312.</title>
        <authorList>
            <person name="Jani J."/>
            <person name="Arifin Mustapha Z."/>
            <person name="Ahmed K."/>
            <person name="Kai Ling C."/>
        </authorList>
    </citation>
    <scope>NUCLEOTIDE SEQUENCE</scope>
    <source>
        <strain evidence="2">SBH312</strain>
    </source>
</reference>
<feature type="signal peptide" evidence="1">
    <location>
        <begin position="1"/>
        <end position="27"/>
    </location>
</feature>
<proteinExistence type="predicted"/>
<dbReference type="EMBL" id="JAPQYE010000007">
    <property type="protein sequence ID" value="MCZ0729807.1"/>
    <property type="molecule type" value="Genomic_DNA"/>
</dbReference>
<keyword evidence="1" id="KW-0732">Signal</keyword>
<comment type="caution">
    <text evidence="2">The sequence shown here is derived from an EMBL/GenBank/DDBJ whole genome shotgun (WGS) entry which is preliminary data.</text>
</comment>
<evidence type="ECO:0000313" key="3">
    <source>
        <dbReference type="Proteomes" id="UP001084650"/>
    </source>
</evidence>
<dbReference type="RefSeq" id="WP_268786691.1">
    <property type="nucleotide sequence ID" value="NZ_JAPQYE010000007.1"/>
</dbReference>
<feature type="chain" id="PRO_5047412133" description="Secreted protein" evidence="1">
    <location>
        <begin position="28"/>
        <end position="172"/>
    </location>
</feature>
<organism evidence="2 3">
    <name type="scientific">Mycolicibacterium iranicum</name>
    <name type="common">Mycobacterium iranicum</name>
    <dbReference type="NCBI Taxonomy" id="912594"/>
    <lineage>
        <taxon>Bacteria</taxon>
        <taxon>Bacillati</taxon>
        <taxon>Actinomycetota</taxon>
        <taxon>Actinomycetes</taxon>
        <taxon>Mycobacteriales</taxon>
        <taxon>Mycobacteriaceae</taxon>
        <taxon>Mycolicibacterium</taxon>
    </lineage>
</organism>
<protein>
    <recommendedName>
        <fullName evidence="4">Secreted protein</fullName>
    </recommendedName>
</protein>
<gene>
    <name evidence="2" type="ORF">OY187_17265</name>
</gene>
<dbReference type="Proteomes" id="UP001084650">
    <property type="component" value="Unassembled WGS sequence"/>
</dbReference>
<keyword evidence="3" id="KW-1185">Reference proteome</keyword>
<evidence type="ECO:0008006" key="4">
    <source>
        <dbReference type="Google" id="ProtNLM"/>
    </source>
</evidence>